<dbReference type="RefSeq" id="WP_163481928.1">
    <property type="nucleotide sequence ID" value="NZ_JAAGWF010000010.1"/>
</dbReference>
<organism evidence="3 4">
    <name type="scientific">Geodermatophilus sabuli</name>
    <dbReference type="NCBI Taxonomy" id="1564158"/>
    <lineage>
        <taxon>Bacteria</taxon>
        <taxon>Bacillati</taxon>
        <taxon>Actinomycetota</taxon>
        <taxon>Actinomycetes</taxon>
        <taxon>Geodermatophilales</taxon>
        <taxon>Geodermatophilaceae</taxon>
        <taxon>Geodermatophilus</taxon>
    </lineage>
</organism>
<feature type="transmembrane region" description="Helical" evidence="2">
    <location>
        <begin position="26"/>
        <end position="45"/>
    </location>
</feature>
<reference evidence="3 4" key="1">
    <citation type="submission" date="2020-02" db="EMBL/GenBank/DDBJ databases">
        <title>Geodermatophilus sabuli CPCC 205279 I12A-02694.</title>
        <authorList>
            <person name="Jiang Z."/>
        </authorList>
    </citation>
    <scope>NUCLEOTIDE SEQUENCE [LARGE SCALE GENOMIC DNA]</scope>
    <source>
        <strain evidence="3 4">I12A-02694</strain>
    </source>
</reference>
<keyword evidence="4" id="KW-1185">Reference proteome</keyword>
<keyword evidence="2" id="KW-1133">Transmembrane helix</keyword>
<gene>
    <name evidence="3" type="ORF">GCU56_11950</name>
</gene>
<keyword evidence="2" id="KW-0472">Membrane</keyword>
<evidence type="ECO:0000256" key="2">
    <source>
        <dbReference type="SAM" id="Phobius"/>
    </source>
</evidence>
<evidence type="ECO:0000313" key="4">
    <source>
        <dbReference type="Proteomes" id="UP000470246"/>
    </source>
</evidence>
<feature type="region of interest" description="Disordered" evidence="1">
    <location>
        <begin position="52"/>
        <end position="73"/>
    </location>
</feature>
<feature type="compositionally biased region" description="Basic and acidic residues" evidence="1">
    <location>
        <begin position="52"/>
        <end position="71"/>
    </location>
</feature>
<evidence type="ECO:0000256" key="1">
    <source>
        <dbReference type="SAM" id="MobiDB-lite"/>
    </source>
</evidence>
<name>A0A7K3W159_9ACTN</name>
<sequence>MILAAGLLVLLGLGLFVGGLATGLTALYWGCVAACALAAVLLLVARRSMRAGPDERAPDGVHRMPAEDRWPPVEPTTAADHRAVGHRADDDPGEADLAADDVDAAYADDEWVEDEWVEEGRDEGSRTDVPTGAVEELTVVELPPAAERVPTGAAADREAGRASPGAVAADEPGEEDVEFSDLLLVVDLTDDVVVVDEHPRYHLAECPQLYGRAGVALPLAEARADGFTPCATCRPVRRLADDERSRRRSARLD</sequence>
<evidence type="ECO:0000313" key="3">
    <source>
        <dbReference type="EMBL" id="NEK58582.1"/>
    </source>
</evidence>
<protein>
    <submittedName>
        <fullName evidence="3">Uncharacterized protein</fullName>
    </submittedName>
</protein>
<proteinExistence type="predicted"/>
<accession>A0A7K3W159</accession>
<dbReference type="AlphaFoldDB" id="A0A7K3W159"/>
<keyword evidence="2" id="KW-0812">Transmembrane</keyword>
<feature type="region of interest" description="Disordered" evidence="1">
    <location>
        <begin position="148"/>
        <end position="174"/>
    </location>
</feature>
<dbReference type="EMBL" id="JAAGWF010000010">
    <property type="protein sequence ID" value="NEK58582.1"/>
    <property type="molecule type" value="Genomic_DNA"/>
</dbReference>
<dbReference type="Proteomes" id="UP000470246">
    <property type="component" value="Unassembled WGS sequence"/>
</dbReference>
<comment type="caution">
    <text evidence="3">The sequence shown here is derived from an EMBL/GenBank/DDBJ whole genome shotgun (WGS) entry which is preliminary data.</text>
</comment>